<dbReference type="eggNOG" id="ENOG50303UY">
    <property type="taxonomic scope" value="Bacteria"/>
</dbReference>
<sequence>MAKINVNREIMMNHAADLSASVQGMSYHPMKNGNMSYTQSHSISQYRACLLDLLEAVETFESVVSEDAKRIKQIGEAYAQKDREVGQKLQLEVR</sequence>
<dbReference type="InterPro" id="IPR021477">
    <property type="entry name" value="TVIIS_effector_SACOL2603_fam"/>
</dbReference>
<dbReference type="RefSeq" id="WP_036086642.1">
    <property type="nucleotide sequence ID" value="NZ_CBCSHQ010000002.1"/>
</dbReference>
<dbReference type="NCBIfam" id="TIGR04197">
    <property type="entry name" value="T7SS_SACOL2603"/>
    <property type="match status" value="1"/>
</dbReference>
<name>A0A099W8N3_9LIST</name>
<dbReference type="Proteomes" id="UP000029844">
    <property type="component" value="Unassembled WGS sequence"/>
</dbReference>
<gene>
    <name evidence="1" type="ORF">EP57_11145</name>
</gene>
<evidence type="ECO:0000313" key="1">
    <source>
        <dbReference type="EMBL" id="KGL40440.1"/>
    </source>
</evidence>
<evidence type="ECO:0000313" key="2">
    <source>
        <dbReference type="Proteomes" id="UP000029844"/>
    </source>
</evidence>
<dbReference type="GeneID" id="58717920"/>
<dbReference type="EMBL" id="JNFA01000024">
    <property type="protein sequence ID" value="KGL40440.1"/>
    <property type="molecule type" value="Genomic_DNA"/>
</dbReference>
<accession>A0A099W8N3</accession>
<organism evidence="1 2">
    <name type="scientific">Listeria booriae</name>
    <dbReference type="NCBI Taxonomy" id="1552123"/>
    <lineage>
        <taxon>Bacteria</taxon>
        <taxon>Bacillati</taxon>
        <taxon>Bacillota</taxon>
        <taxon>Bacilli</taxon>
        <taxon>Bacillales</taxon>
        <taxon>Listeriaceae</taxon>
        <taxon>Listeria</taxon>
    </lineage>
</organism>
<keyword evidence="2" id="KW-1185">Reference proteome</keyword>
<proteinExistence type="predicted"/>
<dbReference type="OrthoDB" id="2361517at2"/>
<dbReference type="Pfam" id="PF11328">
    <property type="entry name" value="DUF3130"/>
    <property type="match status" value="1"/>
</dbReference>
<comment type="caution">
    <text evidence="1">The sequence shown here is derived from an EMBL/GenBank/DDBJ whole genome shotgun (WGS) entry which is preliminary data.</text>
</comment>
<dbReference type="STRING" id="1552123.EP57_11145"/>
<reference evidence="1 2" key="1">
    <citation type="submission" date="2014-05" db="EMBL/GenBank/DDBJ databases">
        <title>Novel Listeriaceae from food processing environments.</title>
        <authorList>
            <person name="den Bakker H.C."/>
        </authorList>
    </citation>
    <scope>NUCLEOTIDE SEQUENCE [LARGE SCALE GENOMIC DNA]</scope>
    <source>
        <strain evidence="1 2">FSL A5-0281</strain>
    </source>
</reference>
<dbReference type="AlphaFoldDB" id="A0A099W8N3"/>
<protein>
    <submittedName>
        <fullName evidence="1">Uncharacterized protein</fullName>
    </submittedName>
</protein>